<dbReference type="RefSeq" id="WP_246233822.1">
    <property type="nucleotide sequence ID" value="NZ_JAAXPF010000005.1"/>
</dbReference>
<dbReference type="InterPro" id="IPR017439">
    <property type="entry name" value="Amidohydrolase"/>
</dbReference>
<dbReference type="PANTHER" id="PTHR30575:SF3">
    <property type="entry name" value="PEPTIDASE M20 DIMERISATION DOMAIN-CONTAINING PROTEIN"/>
    <property type="match status" value="1"/>
</dbReference>
<dbReference type="Proteomes" id="UP001549139">
    <property type="component" value="Unassembled WGS sequence"/>
</dbReference>
<evidence type="ECO:0000256" key="1">
    <source>
        <dbReference type="SAM" id="MobiDB-lite"/>
    </source>
</evidence>
<dbReference type="InterPro" id="IPR052030">
    <property type="entry name" value="Peptidase_M20/M20A_hydrolases"/>
</dbReference>
<name>A0ABV2P0B0_9CORY</name>
<dbReference type="CDD" id="cd03887">
    <property type="entry name" value="M20_Acy1L2"/>
    <property type="match status" value="1"/>
</dbReference>
<dbReference type="Gene3D" id="3.40.630.10">
    <property type="entry name" value="Zn peptidases"/>
    <property type="match status" value="1"/>
</dbReference>
<evidence type="ECO:0000313" key="3">
    <source>
        <dbReference type="EMBL" id="MET3945192.1"/>
    </source>
</evidence>
<dbReference type="SUPFAM" id="SSF53187">
    <property type="entry name" value="Zn-dependent exopeptidases"/>
    <property type="match status" value="1"/>
</dbReference>
<dbReference type="PIRSF" id="PIRSF037226">
    <property type="entry name" value="Amidohydrolase_ACY1L2_prd"/>
    <property type="match status" value="1"/>
</dbReference>
<protein>
    <submittedName>
        <fullName evidence="3">Amidohydrolase</fullName>
    </submittedName>
</protein>
<dbReference type="Pfam" id="PF07687">
    <property type="entry name" value="M20_dimer"/>
    <property type="match status" value="1"/>
</dbReference>
<sequence length="464" mass="48964">MAERRVSPVHPTRPTEPTPPNPAFLNRMDAIVDEQIGAAAPEFAVEPGYPEREAVWAGVEKRVSIARADLEHIMRDLHANPEEAFKEFHAQQVIAEVLETHGFEVIRGAHGVGTALRAQWQSDDFDPAVHPTVAVMSEYDALPGIGHACGHNVIAASGVGGFLGAVGSGSGRIVFLGTPAEEGHTGKECMIWGGMLEGVDCAVMIHPFSYDLVSHAWTGRRSLTATFSGVAAHASMQPYMGRNALDAATLAYQAFGLLRQQMPPSDRLHAIIADGGARASIIPEEATLNIYVRSLYTDTLMDLSKRIDDILTGAALMTGTGVEVDWDNHPMSLPVRNNETLAARWGATQQARGRRVLPGGILPDSQAASTDFGNVSQLVPGIHPLLKIAPEGTALHTVAFADAAITPAAIDGVVDSAVGLGQVIADVLNDPQLLADARAEFDAAGGAVSVEALLSEAEDATGQA</sequence>
<feature type="domain" description="Peptidase M20 dimerisation" evidence="2">
    <location>
        <begin position="220"/>
        <end position="312"/>
    </location>
</feature>
<feature type="region of interest" description="Disordered" evidence="1">
    <location>
        <begin position="1"/>
        <end position="21"/>
    </location>
</feature>
<dbReference type="EMBL" id="JBEPNZ010000001">
    <property type="protein sequence ID" value="MET3945192.1"/>
    <property type="molecule type" value="Genomic_DNA"/>
</dbReference>
<dbReference type="InterPro" id="IPR036264">
    <property type="entry name" value="Bact_exopeptidase_dim_dom"/>
</dbReference>
<dbReference type="NCBIfam" id="TIGR01891">
    <property type="entry name" value="amidohydrolases"/>
    <property type="match status" value="1"/>
</dbReference>
<dbReference type="InterPro" id="IPR011650">
    <property type="entry name" value="Peptidase_M20_dimer"/>
</dbReference>
<accession>A0ABV2P0B0</accession>
<dbReference type="Gene3D" id="3.30.70.360">
    <property type="match status" value="1"/>
</dbReference>
<keyword evidence="4" id="KW-1185">Reference proteome</keyword>
<organism evidence="3 4">
    <name type="scientific">Corynebacterium mucifaciens</name>
    <dbReference type="NCBI Taxonomy" id="57171"/>
    <lineage>
        <taxon>Bacteria</taxon>
        <taxon>Bacillati</taxon>
        <taxon>Actinomycetota</taxon>
        <taxon>Actinomycetes</taxon>
        <taxon>Mycobacteriales</taxon>
        <taxon>Corynebacteriaceae</taxon>
        <taxon>Corynebacterium</taxon>
    </lineage>
</organism>
<evidence type="ECO:0000259" key="2">
    <source>
        <dbReference type="Pfam" id="PF07687"/>
    </source>
</evidence>
<comment type="caution">
    <text evidence="3">The sequence shown here is derived from an EMBL/GenBank/DDBJ whole genome shotgun (WGS) entry which is preliminary data.</text>
</comment>
<gene>
    <name evidence="3" type="ORF">JOF50_001991</name>
</gene>
<dbReference type="SUPFAM" id="SSF55031">
    <property type="entry name" value="Bacterial exopeptidase dimerisation domain"/>
    <property type="match status" value="1"/>
</dbReference>
<evidence type="ECO:0000313" key="4">
    <source>
        <dbReference type="Proteomes" id="UP001549139"/>
    </source>
</evidence>
<dbReference type="InterPro" id="IPR017144">
    <property type="entry name" value="Xaa-Arg_dipeptidase"/>
</dbReference>
<proteinExistence type="predicted"/>
<dbReference type="PANTHER" id="PTHR30575">
    <property type="entry name" value="PEPTIDASE M20"/>
    <property type="match status" value="1"/>
</dbReference>
<reference evidence="3 4" key="1">
    <citation type="submission" date="2024-06" db="EMBL/GenBank/DDBJ databases">
        <title>Sequencing the genomes of 1000 actinobacteria strains.</title>
        <authorList>
            <person name="Klenk H.-P."/>
        </authorList>
    </citation>
    <scope>NUCLEOTIDE SEQUENCE [LARGE SCALE GENOMIC DNA]</scope>
    <source>
        <strain evidence="3 4">DSM 44265</strain>
    </source>
</reference>